<dbReference type="PANTHER" id="PTHR30566">
    <property type="entry name" value="YNAI-RELATED MECHANOSENSITIVE ION CHANNEL"/>
    <property type="match status" value="1"/>
</dbReference>
<dbReference type="InterPro" id="IPR010920">
    <property type="entry name" value="LSM_dom_sf"/>
</dbReference>
<gene>
    <name evidence="7" type="ORF">SSE37_04255</name>
</gene>
<feature type="transmembrane region" description="Helical" evidence="5">
    <location>
        <begin position="209"/>
        <end position="235"/>
    </location>
</feature>
<evidence type="ECO:0000256" key="3">
    <source>
        <dbReference type="ARBA" id="ARBA00022989"/>
    </source>
</evidence>
<keyword evidence="8" id="KW-1185">Reference proteome</keyword>
<evidence type="ECO:0000256" key="4">
    <source>
        <dbReference type="ARBA" id="ARBA00023136"/>
    </source>
</evidence>
<dbReference type="Gene3D" id="1.10.287.1260">
    <property type="match status" value="1"/>
</dbReference>
<accession>A3K1N1</accession>
<dbReference type="GO" id="GO:0008381">
    <property type="term" value="F:mechanosensitive monoatomic ion channel activity"/>
    <property type="evidence" value="ECO:0007669"/>
    <property type="project" value="UniProtKB-ARBA"/>
</dbReference>
<keyword evidence="3 5" id="KW-1133">Transmembrane helix</keyword>
<dbReference type="EMBL" id="AAYA01000004">
    <property type="protein sequence ID" value="EBA08827.1"/>
    <property type="molecule type" value="Genomic_DNA"/>
</dbReference>
<feature type="transmembrane region" description="Helical" evidence="5">
    <location>
        <begin position="341"/>
        <end position="358"/>
    </location>
</feature>
<dbReference type="GO" id="GO:0016020">
    <property type="term" value="C:membrane"/>
    <property type="evidence" value="ECO:0007669"/>
    <property type="project" value="UniProtKB-SubCell"/>
</dbReference>
<dbReference type="InterPro" id="IPR006685">
    <property type="entry name" value="MscS_channel_2nd"/>
</dbReference>
<evidence type="ECO:0000313" key="7">
    <source>
        <dbReference type="EMBL" id="EBA08827.1"/>
    </source>
</evidence>
<evidence type="ECO:0000256" key="5">
    <source>
        <dbReference type="SAM" id="Phobius"/>
    </source>
</evidence>
<comment type="subcellular location">
    <subcellularLocation>
        <location evidence="1">Membrane</location>
    </subcellularLocation>
</comment>
<name>A3K1N1_SAGS3</name>
<dbReference type="InterPro" id="IPR023408">
    <property type="entry name" value="MscS_beta-dom_sf"/>
</dbReference>
<dbReference type="OrthoDB" id="9792218at2"/>
<evidence type="ECO:0000313" key="8">
    <source>
        <dbReference type="Proteomes" id="UP000005713"/>
    </source>
</evidence>
<keyword evidence="2 5" id="KW-0812">Transmembrane</keyword>
<dbReference type="PANTHER" id="PTHR30566:SF5">
    <property type="entry name" value="MECHANOSENSITIVE ION CHANNEL PROTEIN 1, MITOCHONDRIAL-RELATED"/>
    <property type="match status" value="1"/>
</dbReference>
<dbReference type="RefSeq" id="WP_005857673.1">
    <property type="nucleotide sequence ID" value="NZ_AAYA01000004.1"/>
</dbReference>
<feature type="transmembrane region" description="Helical" evidence="5">
    <location>
        <begin position="256"/>
        <end position="278"/>
    </location>
</feature>
<feature type="transmembrane region" description="Helical" evidence="5">
    <location>
        <begin position="284"/>
        <end position="309"/>
    </location>
</feature>
<protein>
    <submittedName>
        <fullName evidence="7">MscS Mechanosensitive ion channel</fullName>
    </submittedName>
</protein>
<dbReference type="Proteomes" id="UP000005713">
    <property type="component" value="Unassembled WGS sequence"/>
</dbReference>
<organism evidence="7 8">
    <name type="scientific">Sagittula stellata (strain ATCC 700073 / DSM 11524 / E-37)</name>
    <dbReference type="NCBI Taxonomy" id="388399"/>
    <lineage>
        <taxon>Bacteria</taxon>
        <taxon>Pseudomonadati</taxon>
        <taxon>Pseudomonadota</taxon>
        <taxon>Alphaproteobacteria</taxon>
        <taxon>Rhodobacterales</taxon>
        <taxon>Roseobacteraceae</taxon>
        <taxon>Sagittula</taxon>
    </lineage>
</organism>
<keyword evidence="4 5" id="KW-0472">Membrane</keyword>
<feature type="transmembrane region" description="Helical" evidence="5">
    <location>
        <begin position="364"/>
        <end position="383"/>
    </location>
</feature>
<evidence type="ECO:0000256" key="1">
    <source>
        <dbReference type="ARBA" id="ARBA00004370"/>
    </source>
</evidence>
<proteinExistence type="predicted"/>
<dbReference type="AlphaFoldDB" id="A3K1N1"/>
<dbReference type="Gene3D" id="2.30.30.60">
    <property type="match status" value="1"/>
</dbReference>
<dbReference type="SUPFAM" id="SSF50182">
    <property type="entry name" value="Sm-like ribonucleoproteins"/>
    <property type="match status" value="1"/>
</dbReference>
<dbReference type="Pfam" id="PF00924">
    <property type="entry name" value="MS_channel_2nd"/>
    <property type="match status" value="1"/>
</dbReference>
<reference evidence="7 8" key="1">
    <citation type="submission" date="2006-06" db="EMBL/GenBank/DDBJ databases">
        <authorList>
            <person name="Moran M.A."/>
            <person name="Ferriera S."/>
            <person name="Johnson J."/>
            <person name="Kravitz S."/>
            <person name="Beeson K."/>
            <person name="Sutton G."/>
            <person name="Rogers Y.-H."/>
            <person name="Friedman R."/>
            <person name="Frazier M."/>
            <person name="Venter J.C."/>
        </authorList>
    </citation>
    <scope>NUCLEOTIDE SEQUENCE [LARGE SCALE GENOMIC DNA]</scope>
    <source>
        <strain evidence="7 8">E-37</strain>
    </source>
</reference>
<sequence length="557" mass="61920">MRQFFDLGLMALAALWLLLIGGIAHAQTPSPWFEVESLNDGLGPAPDWMDRSTPRATMELLMRAGQRRDTLPEPPGQLGHLLNLNDLEPSVQRAAGDRLARDLSTVIARRVIVDWGQIIDRPDGLDALETSNAATAGMPRRSLLLWEIDLDGVPSAIRLERVKPEGGDPVWVISGRTVQNIAPLYAAYGPTGFEKWLPDSLREPAFWRLMWWEVIGVPLLILLALLSGWAMSRLLNRVGRLASHRVTSAVFRSARIPLLIATVALVLSVGMQTIFVFSGRLNSVLSPLVAAGFVTAALMLIVNVIEVILDEITGFEQMDLTRQQFDETRTRATRIAAVRRLLVIVVFLFGFGIVLSSANLFRTYGFSLLASAGVLTLIFGFAARTILSNILSSLQIALNQSARIGDRVVYKGALCHVERINFTYVQLHSWDGTRLVVPVNEFTSTTFENWTLKEPEMLRVLKFKLVPSVDVDRLRKCLDEVLDELDQEELDDRDKASVSVTGQDAFGIDVWFMVPCRDPNTSWDVACNARERLLARLARIEEEGTAVFPDVPAREAA</sequence>
<evidence type="ECO:0000259" key="6">
    <source>
        <dbReference type="Pfam" id="PF00924"/>
    </source>
</evidence>
<feature type="domain" description="Mechanosensitive ion channel MscS" evidence="6">
    <location>
        <begin position="385"/>
        <end position="451"/>
    </location>
</feature>
<comment type="caution">
    <text evidence="7">The sequence shown here is derived from an EMBL/GenBank/DDBJ whole genome shotgun (WGS) entry which is preliminary data.</text>
</comment>
<evidence type="ECO:0000256" key="2">
    <source>
        <dbReference type="ARBA" id="ARBA00022692"/>
    </source>
</evidence>
<dbReference type="eggNOG" id="COG0668">
    <property type="taxonomic scope" value="Bacteria"/>
</dbReference>